<gene>
    <name evidence="2" type="ORF">F5891DRAFT_988541</name>
</gene>
<name>A0AAD4DNU9_9AGAM</name>
<keyword evidence="3" id="KW-1185">Reference proteome</keyword>
<dbReference type="EMBL" id="JABBWK010000230">
    <property type="protein sequence ID" value="KAG1886925.1"/>
    <property type="molecule type" value="Genomic_DNA"/>
</dbReference>
<proteinExistence type="predicted"/>
<comment type="caution">
    <text evidence="2">The sequence shown here is derived from an EMBL/GenBank/DDBJ whole genome shotgun (WGS) entry which is preliminary data.</text>
</comment>
<feature type="region of interest" description="Disordered" evidence="1">
    <location>
        <begin position="87"/>
        <end position="112"/>
    </location>
</feature>
<organism evidence="2 3">
    <name type="scientific">Suillus fuscotomentosus</name>
    <dbReference type="NCBI Taxonomy" id="1912939"/>
    <lineage>
        <taxon>Eukaryota</taxon>
        <taxon>Fungi</taxon>
        <taxon>Dikarya</taxon>
        <taxon>Basidiomycota</taxon>
        <taxon>Agaricomycotina</taxon>
        <taxon>Agaricomycetes</taxon>
        <taxon>Agaricomycetidae</taxon>
        <taxon>Boletales</taxon>
        <taxon>Suillineae</taxon>
        <taxon>Suillaceae</taxon>
        <taxon>Suillus</taxon>
    </lineage>
</organism>
<evidence type="ECO:0000256" key="1">
    <source>
        <dbReference type="SAM" id="MobiDB-lite"/>
    </source>
</evidence>
<sequence length="142" mass="15587">MLKSIDPSFCLLSTWVPPEVQDTLNEARKNELSAQAALMATYLDIDGYNSHQRNTDSELLYLRAKMHRAKAEVEVYELAIENAPASNSPDGGVPVFSSHANAPATSSSLRPNLPPLLPEDVCRYKEYINAESLGDGSSEYSL</sequence>
<reference evidence="2" key="1">
    <citation type="journal article" date="2020" name="New Phytol.">
        <title>Comparative genomics reveals dynamic genome evolution in host specialist ectomycorrhizal fungi.</title>
        <authorList>
            <person name="Lofgren L.A."/>
            <person name="Nguyen N.H."/>
            <person name="Vilgalys R."/>
            <person name="Ruytinx J."/>
            <person name="Liao H.L."/>
            <person name="Branco S."/>
            <person name="Kuo A."/>
            <person name="LaButti K."/>
            <person name="Lipzen A."/>
            <person name="Andreopoulos W."/>
            <person name="Pangilinan J."/>
            <person name="Riley R."/>
            <person name="Hundley H."/>
            <person name="Na H."/>
            <person name="Barry K."/>
            <person name="Grigoriev I.V."/>
            <person name="Stajich J.E."/>
            <person name="Kennedy P.G."/>
        </authorList>
    </citation>
    <scope>NUCLEOTIDE SEQUENCE</scope>
    <source>
        <strain evidence="2">FC203</strain>
    </source>
</reference>
<accession>A0AAD4DNU9</accession>
<dbReference type="RefSeq" id="XP_041216766.1">
    <property type="nucleotide sequence ID" value="XM_041378013.1"/>
</dbReference>
<protein>
    <submittedName>
        <fullName evidence="2">Uncharacterized protein</fullName>
    </submittedName>
</protein>
<dbReference type="Proteomes" id="UP001195769">
    <property type="component" value="Unassembled WGS sequence"/>
</dbReference>
<evidence type="ECO:0000313" key="2">
    <source>
        <dbReference type="EMBL" id="KAG1886925.1"/>
    </source>
</evidence>
<evidence type="ECO:0000313" key="3">
    <source>
        <dbReference type="Proteomes" id="UP001195769"/>
    </source>
</evidence>
<dbReference type="GeneID" id="64672311"/>
<dbReference type="AlphaFoldDB" id="A0AAD4DNU9"/>